<dbReference type="Pfam" id="PF00117">
    <property type="entry name" value="GATase"/>
    <property type="match status" value="1"/>
</dbReference>
<keyword evidence="3" id="KW-1185">Reference proteome</keyword>
<feature type="domain" description="Glutamine amidotransferase" evidence="1">
    <location>
        <begin position="44"/>
        <end position="222"/>
    </location>
</feature>
<name>A0A7T0PX93_9ACTO</name>
<gene>
    <name evidence="2" type="ORF">ID810_01130</name>
</gene>
<protein>
    <submittedName>
        <fullName evidence="2">Type 1 glutamine amidotransferase</fullName>
    </submittedName>
</protein>
<dbReference type="EMBL" id="CP063989">
    <property type="protein sequence ID" value="QPL05630.1"/>
    <property type="molecule type" value="Genomic_DNA"/>
</dbReference>
<dbReference type="Proteomes" id="UP000594637">
    <property type="component" value="Chromosome"/>
</dbReference>
<dbReference type="InterPro" id="IPR044992">
    <property type="entry name" value="ChyE-like"/>
</dbReference>
<evidence type="ECO:0000259" key="1">
    <source>
        <dbReference type="Pfam" id="PF00117"/>
    </source>
</evidence>
<dbReference type="SUPFAM" id="SSF52317">
    <property type="entry name" value="Class I glutamine amidotransferase-like"/>
    <property type="match status" value="1"/>
</dbReference>
<dbReference type="PANTHER" id="PTHR42695">
    <property type="entry name" value="GLUTAMINE AMIDOTRANSFERASE YLR126C-RELATED"/>
    <property type="match status" value="1"/>
</dbReference>
<dbReference type="AlphaFoldDB" id="A0A7T0PX93"/>
<sequence length="297" mass="31557">MTDIEEPLRQDSTGARSASAPVLTVIEPEAFAPLGRLGEWLFACGARLRVVRPWQGESIPDLADVGDGLVLLGGAMSAHDDDAHPWLADLRHLVRRVVEERVPTVAICLGAQVAAEALGGATAVPSPHGPENGVVDIELTEAATKDPFLAPIIDAAVRAAVRTGVPTQDGTHLPVIVSHADGVARLPEEATLLATSDAAPIHAWRVGRLLALQHHPESTPARIEHWQARNAAREMGLDLEGQAGETMDDADLPAEAVEAGRQARAEAERVDAVIQAFGRELARQLVLSARAYAVTRR</sequence>
<dbReference type="GO" id="GO:0016740">
    <property type="term" value="F:transferase activity"/>
    <property type="evidence" value="ECO:0007669"/>
    <property type="project" value="UniProtKB-KW"/>
</dbReference>
<dbReference type="InterPro" id="IPR029062">
    <property type="entry name" value="Class_I_gatase-like"/>
</dbReference>
<dbReference type="CDD" id="cd01741">
    <property type="entry name" value="GATase1_1"/>
    <property type="match status" value="1"/>
</dbReference>
<evidence type="ECO:0000313" key="3">
    <source>
        <dbReference type="Proteomes" id="UP000594637"/>
    </source>
</evidence>
<reference evidence="2 3" key="1">
    <citation type="submission" date="2020-11" db="EMBL/GenBank/DDBJ databases">
        <title>Actinomyces sp. ZJ750.</title>
        <authorList>
            <person name="Zhou J."/>
        </authorList>
    </citation>
    <scope>NUCLEOTIDE SEQUENCE [LARGE SCALE GENOMIC DNA]</scope>
    <source>
        <strain evidence="2 3">ZJ750</strain>
    </source>
</reference>
<keyword evidence="2" id="KW-0315">Glutamine amidotransferase</keyword>
<dbReference type="InterPro" id="IPR017926">
    <property type="entry name" value="GATASE"/>
</dbReference>
<accession>A0A7T0PX93</accession>
<dbReference type="PROSITE" id="PS51273">
    <property type="entry name" value="GATASE_TYPE_1"/>
    <property type="match status" value="1"/>
</dbReference>
<dbReference type="KEGG" id="arep:ID810_01130"/>
<dbReference type="RefSeq" id="WP_166857128.1">
    <property type="nucleotide sequence ID" value="NZ_CP063989.1"/>
</dbReference>
<organism evidence="2 3">
    <name type="scientific">Actinomyces respiraculi</name>
    <dbReference type="NCBI Taxonomy" id="2744574"/>
    <lineage>
        <taxon>Bacteria</taxon>
        <taxon>Bacillati</taxon>
        <taxon>Actinomycetota</taxon>
        <taxon>Actinomycetes</taxon>
        <taxon>Actinomycetales</taxon>
        <taxon>Actinomycetaceae</taxon>
        <taxon>Actinomyces</taxon>
    </lineage>
</organism>
<dbReference type="Gene3D" id="3.40.50.880">
    <property type="match status" value="1"/>
</dbReference>
<dbReference type="GO" id="GO:0005829">
    <property type="term" value="C:cytosol"/>
    <property type="evidence" value="ECO:0007669"/>
    <property type="project" value="TreeGrafter"/>
</dbReference>
<evidence type="ECO:0000313" key="2">
    <source>
        <dbReference type="EMBL" id="QPL05630.1"/>
    </source>
</evidence>
<dbReference type="PANTHER" id="PTHR42695:SF5">
    <property type="entry name" value="GLUTAMINE AMIDOTRANSFERASE YLR126C-RELATED"/>
    <property type="match status" value="1"/>
</dbReference>
<keyword evidence="2" id="KW-0808">Transferase</keyword>
<proteinExistence type="predicted"/>